<dbReference type="SUPFAM" id="SSF52172">
    <property type="entry name" value="CheY-like"/>
    <property type="match status" value="1"/>
</dbReference>
<dbReference type="PANTHER" id="PTHR45339:SF1">
    <property type="entry name" value="HYBRID SIGNAL TRANSDUCTION HISTIDINE KINASE J"/>
    <property type="match status" value="1"/>
</dbReference>
<evidence type="ECO:0000256" key="3">
    <source>
        <dbReference type="PROSITE-ProRule" id="PRU00169"/>
    </source>
</evidence>
<dbReference type="Gene3D" id="3.40.50.2300">
    <property type="match status" value="1"/>
</dbReference>
<keyword evidence="1" id="KW-0597">Phosphoprotein</keyword>
<gene>
    <name evidence="5" type="ORF">AUC70_12970</name>
</gene>
<keyword evidence="6" id="KW-1185">Reference proteome</keyword>
<comment type="caution">
    <text evidence="5">The sequence shown here is derived from an EMBL/GenBank/DDBJ whole genome shotgun (WGS) entry which is preliminary data.</text>
</comment>
<dbReference type="AlphaFoldDB" id="A0A1E3VUG5"/>
<dbReference type="GO" id="GO:0000160">
    <property type="term" value="P:phosphorelay signal transduction system"/>
    <property type="evidence" value="ECO:0007669"/>
    <property type="project" value="UniProtKB-KW"/>
</dbReference>
<evidence type="ECO:0000313" key="5">
    <source>
        <dbReference type="EMBL" id="ODR97174.1"/>
    </source>
</evidence>
<organism evidence="5 6">
    <name type="scientific">Methyloceanibacter stevinii</name>
    <dbReference type="NCBI Taxonomy" id="1774970"/>
    <lineage>
        <taxon>Bacteria</taxon>
        <taxon>Pseudomonadati</taxon>
        <taxon>Pseudomonadota</taxon>
        <taxon>Alphaproteobacteria</taxon>
        <taxon>Hyphomicrobiales</taxon>
        <taxon>Hyphomicrobiaceae</taxon>
        <taxon>Methyloceanibacter</taxon>
    </lineage>
</organism>
<keyword evidence="2" id="KW-0902">Two-component regulatory system</keyword>
<dbReference type="InterPro" id="IPR001789">
    <property type="entry name" value="Sig_transdc_resp-reg_receiver"/>
</dbReference>
<evidence type="ECO:0000259" key="4">
    <source>
        <dbReference type="PROSITE" id="PS50110"/>
    </source>
</evidence>
<dbReference type="EMBL" id="LPWE01000002">
    <property type="protein sequence ID" value="ODR97174.1"/>
    <property type="molecule type" value="Genomic_DNA"/>
</dbReference>
<proteinExistence type="predicted"/>
<comment type="caution">
    <text evidence="3">Lacks conserved residue(s) required for the propagation of feature annotation.</text>
</comment>
<evidence type="ECO:0000313" key="6">
    <source>
        <dbReference type="Proteomes" id="UP000094172"/>
    </source>
</evidence>
<feature type="domain" description="Response regulatory" evidence="4">
    <location>
        <begin position="1"/>
        <end position="53"/>
    </location>
</feature>
<dbReference type="Proteomes" id="UP000094172">
    <property type="component" value="Unassembled WGS sequence"/>
</dbReference>
<reference evidence="5 6" key="1">
    <citation type="journal article" date="2016" name="Environ. Microbiol.">
        <title>New Methyloceanibacter diversity from North Sea sediments includes methanotroph containing solely the soluble methane monooxygenase.</title>
        <authorList>
            <person name="Vekeman B."/>
            <person name="Kerckhof F.M."/>
            <person name="Cremers G."/>
            <person name="de Vos P."/>
            <person name="Vandamme P."/>
            <person name="Boon N."/>
            <person name="Op den Camp H.J."/>
            <person name="Heylen K."/>
        </authorList>
    </citation>
    <scope>NUCLEOTIDE SEQUENCE [LARGE SCALE GENOMIC DNA]</scope>
    <source>
        <strain evidence="5 6">R-67176</strain>
    </source>
</reference>
<dbReference type="PROSITE" id="PS50110">
    <property type="entry name" value="RESPONSE_REGULATORY"/>
    <property type="match status" value="1"/>
</dbReference>
<dbReference type="PANTHER" id="PTHR45339">
    <property type="entry name" value="HYBRID SIGNAL TRANSDUCTION HISTIDINE KINASE J"/>
    <property type="match status" value="1"/>
</dbReference>
<evidence type="ECO:0000256" key="1">
    <source>
        <dbReference type="ARBA" id="ARBA00022553"/>
    </source>
</evidence>
<protein>
    <recommendedName>
        <fullName evidence="4">Response regulatory domain-containing protein</fullName>
    </recommendedName>
</protein>
<accession>A0A1E3VUG5</accession>
<sequence>MLGACQSADLPIIAMTAQALASQWETCRRAGMSDHLPKPITPVTLMAMMSKWTDGAQRVDGDNSSSLDFGR</sequence>
<dbReference type="STRING" id="1774970.AUC70_12970"/>
<name>A0A1E3VUG5_9HYPH</name>
<evidence type="ECO:0000256" key="2">
    <source>
        <dbReference type="ARBA" id="ARBA00023012"/>
    </source>
</evidence>
<dbReference type="InterPro" id="IPR011006">
    <property type="entry name" value="CheY-like_superfamily"/>
</dbReference>